<dbReference type="GO" id="GO:0010608">
    <property type="term" value="P:post-transcriptional regulation of gene expression"/>
    <property type="evidence" value="ECO:0007669"/>
    <property type="project" value="TreeGrafter"/>
</dbReference>
<dbReference type="EMBL" id="BDEQ01000001">
    <property type="protein sequence ID" value="GAT98121.1"/>
    <property type="molecule type" value="Genomic_DNA"/>
</dbReference>
<evidence type="ECO:0000256" key="2">
    <source>
        <dbReference type="PROSITE-ProRule" id="PRU00317"/>
    </source>
</evidence>
<dbReference type="Proteomes" id="UP000078387">
    <property type="component" value="Unassembled WGS sequence"/>
</dbReference>
<dbReference type="InterPro" id="IPR011989">
    <property type="entry name" value="ARM-like"/>
</dbReference>
<dbReference type="SMART" id="SM00025">
    <property type="entry name" value="Pumilio"/>
    <property type="match status" value="8"/>
</dbReference>
<evidence type="ECO:0000259" key="4">
    <source>
        <dbReference type="PROSITE" id="PS50303"/>
    </source>
</evidence>
<feature type="compositionally biased region" description="Low complexity" evidence="3">
    <location>
        <begin position="73"/>
        <end position="94"/>
    </location>
</feature>
<feature type="domain" description="PUM-HD" evidence="4">
    <location>
        <begin position="75"/>
        <end position="419"/>
    </location>
</feature>
<dbReference type="VEuPathDB" id="AmoebaDB:KM1_144840"/>
<dbReference type="GO" id="GO:0005737">
    <property type="term" value="C:cytoplasm"/>
    <property type="evidence" value="ECO:0007669"/>
    <property type="project" value="TreeGrafter"/>
</dbReference>
<feature type="compositionally biased region" description="Polar residues" evidence="3">
    <location>
        <begin position="1"/>
        <end position="10"/>
    </location>
</feature>
<dbReference type="AlphaFoldDB" id="A0A175JWI3"/>
<gene>
    <name evidence="5" type="ORF">CL6EHI_147880</name>
</gene>
<dbReference type="PANTHER" id="PTHR12537">
    <property type="entry name" value="RNA BINDING PROTEIN PUMILIO-RELATED"/>
    <property type="match status" value="1"/>
</dbReference>
<dbReference type="VEuPathDB" id="AmoebaDB:EHI7A_080410"/>
<dbReference type="InterPro" id="IPR016024">
    <property type="entry name" value="ARM-type_fold"/>
</dbReference>
<keyword evidence="1" id="KW-0677">Repeat</keyword>
<feature type="region of interest" description="Disordered" evidence="3">
    <location>
        <begin position="72"/>
        <end position="94"/>
    </location>
</feature>
<feature type="region of interest" description="Disordered" evidence="3">
    <location>
        <begin position="1"/>
        <end position="22"/>
    </location>
</feature>
<feature type="repeat" description="Pumilio" evidence="2">
    <location>
        <begin position="208"/>
        <end position="243"/>
    </location>
</feature>
<feature type="repeat" description="Pumilio" evidence="2">
    <location>
        <begin position="351"/>
        <end position="392"/>
    </location>
</feature>
<feature type="repeat" description="Pumilio" evidence="2">
    <location>
        <begin position="172"/>
        <end position="207"/>
    </location>
</feature>
<accession>A0A175JWI3</accession>
<dbReference type="InterPro" id="IPR001313">
    <property type="entry name" value="Pumilio_RNA-bd_rpt"/>
</dbReference>
<dbReference type="CDD" id="cd07920">
    <property type="entry name" value="Pumilio"/>
    <property type="match status" value="1"/>
</dbReference>
<dbReference type="Gene3D" id="1.25.10.10">
    <property type="entry name" value="Leucine-rich Repeat Variant"/>
    <property type="match status" value="1"/>
</dbReference>
<dbReference type="GO" id="GO:0003730">
    <property type="term" value="F:mRNA 3'-UTR binding"/>
    <property type="evidence" value="ECO:0007669"/>
    <property type="project" value="TreeGrafter"/>
</dbReference>
<evidence type="ECO:0000313" key="6">
    <source>
        <dbReference type="Proteomes" id="UP000078387"/>
    </source>
</evidence>
<evidence type="ECO:0000256" key="1">
    <source>
        <dbReference type="ARBA" id="ARBA00022737"/>
    </source>
</evidence>
<feature type="repeat" description="Pumilio" evidence="2">
    <location>
        <begin position="280"/>
        <end position="317"/>
    </location>
</feature>
<dbReference type="InterPro" id="IPR033133">
    <property type="entry name" value="PUM-HD"/>
</dbReference>
<feature type="repeat" description="Pumilio" evidence="2">
    <location>
        <begin position="136"/>
        <end position="171"/>
    </location>
</feature>
<sequence length="422" mass="48809">MEQTLQSVISNLLDDEEDEGKKTTDIQKMIKTDMNCIRNDRKETSPIGLNNDYSAEGYEPFLQKYFRTETEQSNNNNSTFNHSSNPPSIPSTPTKHFHQILFNEDYLRLSQDQTGSRTVQHKIETSTTERDIIFDSIEKEAVTLSKDVFANYVIQKLFEFGVFWQKSQLIKRLTGSFVELSLHMYGCRVVQKAIEFVDDIDKRIIFNEIEDNIIACIQDQNGNHVIQKCVEKGDLKIIDSIIFAFKGRVLAFSQHPYGCRVIQRILEKIPPEKSYPLLEEILPNTLELSKDQYGNYVIQYIVEKCPSERNKIRKALQGNIALLSMQKYSSNVIEKCFMCANLKGRQEILKEIYGVKKDGAPLLMMMRDQYANYVVQKIIENVSDEDREFMVNNVVLPQINSLRKVPYAKHILVLLQNYGVDV</sequence>
<proteinExistence type="predicted"/>
<dbReference type="VEuPathDB" id="AmoebaDB:EHI8A_082260"/>
<dbReference type="PANTHER" id="PTHR12537:SF12">
    <property type="entry name" value="MATERNAL PROTEIN PUMILIO"/>
    <property type="match status" value="1"/>
</dbReference>
<dbReference type="Pfam" id="PF00806">
    <property type="entry name" value="PUF"/>
    <property type="match status" value="8"/>
</dbReference>
<name>A0A175JWI3_ENTHI</name>
<organism evidence="5 6">
    <name type="scientific">Entamoeba histolytica</name>
    <dbReference type="NCBI Taxonomy" id="5759"/>
    <lineage>
        <taxon>Eukaryota</taxon>
        <taxon>Amoebozoa</taxon>
        <taxon>Evosea</taxon>
        <taxon>Archamoebae</taxon>
        <taxon>Mastigamoebida</taxon>
        <taxon>Entamoebidae</taxon>
        <taxon>Entamoeba</taxon>
    </lineage>
</organism>
<dbReference type="PROSITE" id="PS50303">
    <property type="entry name" value="PUM_HD"/>
    <property type="match status" value="1"/>
</dbReference>
<evidence type="ECO:0000256" key="3">
    <source>
        <dbReference type="SAM" id="MobiDB-lite"/>
    </source>
</evidence>
<protein>
    <submittedName>
        <fullName evidence="5">Pumilio family RNA-binding protein</fullName>
    </submittedName>
</protein>
<reference evidence="5 6" key="1">
    <citation type="submission" date="2016-05" db="EMBL/GenBank/DDBJ databases">
        <title>First whole genome sequencing of Entamoeba histolytica HM1:IMSS-clone-6.</title>
        <authorList>
            <person name="Mukherjee Avik.K."/>
            <person name="Izumyama S."/>
            <person name="Nakada-Tsukui K."/>
            <person name="Nozaki T."/>
        </authorList>
    </citation>
    <scope>NUCLEOTIDE SEQUENCE [LARGE SCALE GENOMIC DNA]</scope>
    <source>
        <strain evidence="5 6">HM1:IMSS clone 6</strain>
    </source>
</reference>
<dbReference type="VEuPathDB" id="AmoebaDB:EHI_147880"/>
<dbReference type="SUPFAM" id="SSF48371">
    <property type="entry name" value="ARM repeat"/>
    <property type="match status" value="1"/>
</dbReference>
<dbReference type="InterPro" id="IPR033712">
    <property type="entry name" value="Pumilio_RNA-bd"/>
</dbReference>
<dbReference type="VEuPathDB" id="AmoebaDB:EHI5A_122570"/>
<feature type="repeat" description="Pumilio" evidence="2">
    <location>
        <begin position="244"/>
        <end position="279"/>
    </location>
</feature>
<dbReference type="eggNOG" id="KOG1488">
    <property type="taxonomic scope" value="Eukaryota"/>
</dbReference>
<comment type="caution">
    <text evidence="5">The sequence shown here is derived from an EMBL/GenBank/DDBJ whole genome shotgun (WGS) entry which is preliminary data.</text>
</comment>
<dbReference type="PROSITE" id="PS50302">
    <property type="entry name" value="PUM"/>
    <property type="match status" value="6"/>
</dbReference>
<evidence type="ECO:0000313" key="5">
    <source>
        <dbReference type="EMBL" id="GAT98121.1"/>
    </source>
</evidence>